<dbReference type="PANTHER" id="PTHR43794:SF11">
    <property type="entry name" value="AMIDOHYDROLASE-RELATED DOMAIN-CONTAINING PROTEIN"/>
    <property type="match status" value="1"/>
</dbReference>
<dbReference type="PANTHER" id="PTHR43794">
    <property type="entry name" value="AMINOHYDROLASE SSNA-RELATED"/>
    <property type="match status" value="1"/>
</dbReference>
<proteinExistence type="predicted"/>
<dbReference type="CDD" id="cd01298">
    <property type="entry name" value="ATZ_TRZ_like"/>
    <property type="match status" value="1"/>
</dbReference>
<dbReference type="SUPFAM" id="SSF51556">
    <property type="entry name" value="Metallo-dependent hydrolases"/>
    <property type="match status" value="1"/>
</dbReference>
<evidence type="ECO:0000256" key="1">
    <source>
        <dbReference type="ARBA" id="ARBA00022801"/>
    </source>
</evidence>
<keyword evidence="4" id="KW-1185">Reference proteome</keyword>
<accession>A0A1I3DYJ0</accession>
<dbReference type="InterPro" id="IPR032466">
    <property type="entry name" value="Metal_Hydrolase"/>
</dbReference>
<dbReference type="Gene3D" id="3.20.20.140">
    <property type="entry name" value="Metal-dependent hydrolases"/>
    <property type="match status" value="1"/>
</dbReference>
<dbReference type="InterPro" id="IPR050287">
    <property type="entry name" value="MTA/SAH_deaminase"/>
</dbReference>
<dbReference type="Proteomes" id="UP000199287">
    <property type="component" value="Unassembled WGS sequence"/>
</dbReference>
<feature type="domain" description="Amidohydrolase-related" evidence="2">
    <location>
        <begin position="59"/>
        <end position="424"/>
    </location>
</feature>
<dbReference type="RefSeq" id="WP_093371618.1">
    <property type="nucleotide sequence ID" value="NZ_FOQA01000004.1"/>
</dbReference>
<dbReference type="OrthoDB" id="9807210at2"/>
<evidence type="ECO:0000259" key="2">
    <source>
        <dbReference type="Pfam" id="PF01979"/>
    </source>
</evidence>
<evidence type="ECO:0000313" key="4">
    <source>
        <dbReference type="Proteomes" id="UP000199287"/>
    </source>
</evidence>
<dbReference type="GO" id="GO:0016810">
    <property type="term" value="F:hydrolase activity, acting on carbon-nitrogen (but not peptide) bonds"/>
    <property type="evidence" value="ECO:0007669"/>
    <property type="project" value="InterPro"/>
</dbReference>
<dbReference type="Pfam" id="PF01979">
    <property type="entry name" value="Amidohydro_1"/>
    <property type="match status" value="1"/>
</dbReference>
<protein>
    <submittedName>
        <fullName evidence="3">5-methylthioadenosine/S-adenosylhomocysteine deaminase</fullName>
    </submittedName>
</protein>
<dbReference type="InterPro" id="IPR011059">
    <property type="entry name" value="Metal-dep_hydrolase_composite"/>
</dbReference>
<dbReference type="SUPFAM" id="SSF51338">
    <property type="entry name" value="Composite domain of metallo-dependent hydrolases"/>
    <property type="match status" value="1"/>
</dbReference>
<evidence type="ECO:0000313" key="3">
    <source>
        <dbReference type="EMBL" id="SFH91807.1"/>
    </source>
</evidence>
<dbReference type="EMBL" id="FOQA01000004">
    <property type="protein sequence ID" value="SFH91807.1"/>
    <property type="molecule type" value="Genomic_DNA"/>
</dbReference>
<gene>
    <name evidence="3" type="ORF">SAMN05192551_104166</name>
</gene>
<name>A0A1I3DYJ0_9FIRM</name>
<dbReference type="STRING" id="69895.SAMN05192551_104166"/>
<sequence>MISLLIKNAWLLTMQGEACGFVEKGAVAVDKDKIISVGKTEELENKWQAEKVIDATGKVVLPGLIDAHIHTGMALYRGVAQDMNNWLQKGVGPFFNGITDEEISIGSMLNVLEGIKAGTTTFGDYDYPMARIVNNHYQAGVRCHVASMVNELPSNLHHLRVGEIYPLDQTIGKRKLKEAIELLDKWHRKGNGRITCALGPQGADMVSKELLLEMRKLAKTYGVKVHIHVAQGERETDQMIKRYGMRTVEYLNSIGYLDEDLMAVHLTDATKEEVELLAKSGVSMIHCPGSIGLIDGIVPPVIEYMEAGGKVGLGSDQAPGNNCNNMFNEMKSAAIFNKIKKADPTVMPAEKALRLATIEGAKAIGLEKEVGSLEVGKKADMIIVNMQEPGLSPVILKPVNNIVANLVYSARGHEVETSIIDGEIIMENRWIRSVDEQEVIQKAQRAANSLSERIVKRIQSVNN</sequence>
<keyword evidence="1" id="KW-0378">Hydrolase</keyword>
<reference evidence="4" key="1">
    <citation type="submission" date="2016-10" db="EMBL/GenBank/DDBJ databases">
        <authorList>
            <person name="Varghese N."/>
            <person name="Submissions S."/>
        </authorList>
    </citation>
    <scope>NUCLEOTIDE SEQUENCE [LARGE SCALE GENOMIC DNA]</scope>
    <source>
        <strain evidence="4">Z-7934</strain>
    </source>
</reference>
<organism evidence="3 4">
    <name type="scientific">Tindallia magadiensis</name>
    <dbReference type="NCBI Taxonomy" id="69895"/>
    <lineage>
        <taxon>Bacteria</taxon>
        <taxon>Bacillati</taxon>
        <taxon>Bacillota</taxon>
        <taxon>Clostridia</taxon>
        <taxon>Peptostreptococcales</taxon>
        <taxon>Tindalliaceae</taxon>
        <taxon>Tindallia</taxon>
    </lineage>
</organism>
<dbReference type="AlphaFoldDB" id="A0A1I3DYJ0"/>
<dbReference type="InterPro" id="IPR006680">
    <property type="entry name" value="Amidohydro-rel"/>
</dbReference>
<dbReference type="Gene3D" id="2.30.40.10">
    <property type="entry name" value="Urease, subunit C, domain 1"/>
    <property type="match status" value="1"/>
</dbReference>